<protein>
    <submittedName>
        <fullName evidence="2">Uncharacterized protein</fullName>
    </submittedName>
</protein>
<name>D3E3S5_METRM</name>
<dbReference type="KEGG" id="mru:mru_1336"/>
<reference evidence="2 3" key="1">
    <citation type="journal article" date="2010" name="PLoS ONE">
        <title>The genome sequence of the rumen methanogen Methanobrevibacter ruminantium reveals new possibilities for controlling ruminant methane emissions.</title>
        <authorList>
            <person name="Leahy S.C."/>
            <person name="Kelly W.J."/>
            <person name="Altermann E."/>
            <person name="Ronimus R.S."/>
            <person name="Yeoman C.J."/>
            <person name="Pacheco D.M."/>
            <person name="Li D."/>
            <person name="Kong Z."/>
            <person name="McTavish S."/>
            <person name="Sang C."/>
            <person name="Lambie S.C."/>
            <person name="Janssen P.H."/>
            <person name="Dey D."/>
            <person name="Attwood G.T."/>
        </authorList>
    </citation>
    <scope>NUCLEOTIDE SEQUENCE [LARGE SCALE GENOMIC DNA]</scope>
    <source>
        <strain evidence="3">ATCC 35063 / DSM 1093 / JCM 13430 / OCM 146 / M1</strain>
    </source>
</reference>
<evidence type="ECO:0000256" key="1">
    <source>
        <dbReference type="SAM" id="Phobius"/>
    </source>
</evidence>
<gene>
    <name evidence="2" type="ordered locus">mru_1336</name>
</gene>
<dbReference type="EMBL" id="CP001719">
    <property type="protein sequence ID" value="ADC47186.1"/>
    <property type="molecule type" value="Genomic_DNA"/>
</dbReference>
<proteinExistence type="predicted"/>
<dbReference type="HOGENOM" id="CLU_200893_1_0_2"/>
<keyword evidence="3" id="KW-1185">Reference proteome</keyword>
<dbReference type="OrthoDB" id="71516at2157"/>
<dbReference type="Proteomes" id="UP000008680">
    <property type="component" value="Chromosome"/>
</dbReference>
<feature type="transmembrane region" description="Helical" evidence="1">
    <location>
        <begin position="6"/>
        <end position="26"/>
    </location>
</feature>
<organism evidence="2 3">
    <name type="scientific">Methanobrevibacter ruminantium (strain ATCC 35063 / DSM 1093 / JCM 13430 / OCM 146 / M1)</name>
    <name type="common">Methanobacterium ruminantium</name>
    <dbReference type="NCBI Taxonomy" id="634498"/>
    <lineage>
        <taxon>Archaea</taxon>
        <taxon>Methanobacteriati</taxon>
        <taxon>Methanobacteriota</taxon>
        <taxon>Methanomada group</taxon>
        <taxon>Methanobacteria</taxon>
        <taxon>Methanobacteriales</taxon>
        <taxon>Methanobacteriaceae</taxon>
        <taxon>Methanobrevibacter</taxon>
    </lineage>
</organism>
<keyword evidence="1" id="KW-0472">Membrane</keyword>
<keyword evidence="1" id="KW-1133">Transmembrane helix</keyword>
<sequence length="60" mass="6609">MNSEFIILFSHILPLILGFFSILLMINGIMDKQKVITAFGIILFLAAAFSPFVVLPILGV</sequence>
<accession>D3E3S5</accession>
<evidence type="ECO:0000313" key="3">
    <source>
        <dbReference type="Proteomes" id="UP000008680"/>
    </source>
</evidence>
<dbReference type="PATRIC" id="fig|634498.28.peg.1342"/>
<evidence type="ECO:0000313" key="2">
    <source>
        <dbReference type="EMBL" id="ADC47186.1"/>
    </source>
</evidence>
<feature type="transmembrane region" description="Helical" evidence="1">
    <location>
        <begin position="38"/>
        <end position="58"/>
    </location>
</feature>
<dbReference type="RefSeq" id="WP_012956135.1">
    <property type="nucleotide sequence ID" value="NC_013790.1"/>
</dbReference>
<dbReference type="GeneID" id="8770987"/>
<keyword evidence="1" id="KW-0812">Transmembrane</keyword>
<dbReference type="AlphaFoldDB" id="D3E3S5"/>
<dbReference type="eggNOG" id="arCOG12647">
    <property type="taxonomic scope" value="Archaea"/>
</dbReference>